<evidence type="ECO:0000256" key="1">
    <source>
        <dbReference type="ARBA" id="ARBA00004496"/>
    </source>
</evidence>
<dbReference type="InterPro" id="IPR024964">
    <property type="entry name" value="CTLH/CRA"/>
</dbReference>
<dbReference type="InterPro" id="IPR044063">
    <property type="entry name" value="ZF_RING_GID"/>
</dbReference>
<dbReference type="GO" id="GO:0043161">
    <property type="term" value="P:proteasome-mediated ubiquitin-dependent protein catabolic process"/>
    <property type="evidence" value="ECO:0007669"/>
    <property type="project" value="InterPro"/>
</dbReference>
<evidence type="ECO:0000256" key="6">
    <source>
        <dbReference type="PROSITE-ProRule" id="PRU01215"/>
    </source>
</evidence>
<dbReference type="InterPro" id="IPR006595">
    <property type="entry name" value="CTLH_C"/>
</dbReference>
<dbReference type="InterPro" id="IPR006594">
    <property type="entry name" value="LisH"/>
</dbReference>
<evidence type="ECO:0000313" key="10">
    <source>
        <dbReference type="Proteomes" id="UP000801492"/>
    </source>
</evidence>
<keyword evidence="3" id="KW-0479">Metal-binding</keyword>
<gene>
    <name evidence="9" type="ORF">ILUMI_11327</name>
</gene>
<evidence type="ECO:0000256" key="3">
    <source>
        <dbReference type="ARBA" id="ARBA00022723"/>
    </source>
</evidence>
<dbReference type="SMART" id="SM00668">
    <property type="entry name" value="CTLH"/>
    <property type="match status" value="1"/>
</dbReference>
<dbReference type="PANTHER" id="PTHR12170">
    <property type="entry name" value="MACROPHAGE ERYTHROBLAST ATTACHER-RELATED"/>
    <property type="match status" value="1"/>
</dbReference>
<dbReference type="GO" id="GO:0061630">
    <property type="term" value="F:ubiquitin protein ligase activity"/>
    <property type="evidence" value="ECO:0007669"/>
    <property type="project" value="InterPro"/>
</dbReference>
<evidence type="ECO:0000259" key="7">
    <source>
        <dbReference type="PROSITE" id="PS50897"/>
    </source>
</evidence>
<dbReference type="Pfam" id="PF10607">
    <property type="entry name" value="CTLH"/>
    <property type="match status" value="1"/>
</dbReference>
<protein>
    <submittedName>
        <fullName evidence="9">Uncharacterized protein</fullName>
    </submittedName>
</protein>
<feature type="domain" description="CTLH" evidence="7">
    <location>
        <begin position="167"/>
        <end position="224"/>
    </location>
</feature>
<dbReference type="EMBL" id="VTPC01006528">
    <property type="protein sequence ID" value="KAF2894857.1"/>
    <property type="molecule type" value="Genomic_DNA"/>
</dbReference>
<keyword evidence="2" id="KW-0963">Cytoplasm</keyword>
<dbReference type="InterPro" id="IPR013144">
    <property type="entry name" value="CRA_dom"/>
</dbReference>
<feature type="domain" description="RING-Gid-type" evidence="8">
    <location>
        <begin position="351"/>
        <end position="392"/>
    </location>
</feature>
<keyword evidence="4 6" id="KW-0863">Zinc-finger</keyword>
<dbReference type="AlphaFoldDB" id="A0A8K0D0P7"/>
<evidence type="ECO:0000256" key="4">
    <source>
        <dbReference type="ARBA" id="ARBA00022771"/>
    </source>
</evidence>
<sequence>MTDENTKIRKYTTNMDACCAVEREVDRVLSKFGSINEHASRVLAELVSYIESLKLELETAPEGHELTSVQNDLLKQAMVKVKETVSRLATDHRDLHSTVSKVGKAIDRNFTADFAVTSRDDVFADTDKINLLNQVIYQHFCRQGMQDVASELAQEAAIKTEYSSGEPFTELNHILESLKTKDVEPALAWATAHHDNLEAQHSSLEFKLHRLKFIELLKQGAAHQTEAISYARTHFGQFVHRHEKDIQTLMGMLLFVPNGISSSPYSSMLDNELWVEIYEVFTRDACHLLGVSVDSPLATCVNAGCTAIPALLNIKQVMMQRQVTGIWNGKDELPIEIDLGTDKRYHSMFACPILRQQSTESNPPMRLLCGHVISKDALNKLCNGNKMKCPYCPVEQSPTDARLIFF</sequence>
<evidence type="ECO:0000256" key="2">
    <source>
        <dbReference type="ARBA" id="ARBA00022490"/>
    </source>
</evidence>
<dbReference type="OrthoDB" id="1933281at2759"/>
<dbReference type="GO" id="GO:0008270">
    <property type="term" value="F:zinc ion binding"/>
    <property type="evidence" value="ECO:0007669"/>
    <property type="project" value="UniProtKB-KW"/>
</dbReference>
<dbReference type="PROSITE" id="PS51867">
    <property type="entry name" value="ZF_RING_GID"/>
    <property type="match status" value="1"/>
</dbReference>
<dbReference type="GO" id="GO:0005634">
    <property type="term" value="C:nucleus"/>
    <property type="evidence" value="ECO:0007669"/>
    <property type="project" value="TreeGrafter"/>
</dbReference>
<dbReference type="SMART" id="SM00757">
    <property type="entry name" value="CRA"/>
    <property type="match status" value="1"/>
</dbReference>
<keyword evidence="10" id="KW-1185">Reference proteome</keyword>
<dbReference type="Pfam" id="PF13445">
    <property type="entry name" value="zf-RING_UBOX"/>
    <property type="match status" value="1"/>
</dbReference>
<dbReference type="GO" id="GO:0034657">
    <property type="term" value="C:GID complex"/>
    <property type="evidence" value="ECO:0007669"/>
    <property type="project" value="TreeGrafter"/>
</dbReference>
<dbReference type="SUPFAM" id="SSF57850">
    <property type="entry name" value="RING/U-box"/>
    <property type="match status" value="1"/>
</dbReference>
<organism evidence="9 10">
    <name type="scientific">Ignelater luminosus</name>
    <name type="common">Cucubano</name>
    <name type="synonym">Pyrophorus luminosus</name>
    <dbReference type="NCBI Taxonomy" id="2038154"/>
    <lineage>
        <taxon>Eukaryota</taxon>
        <taxon>Metazoa</taxon>
        <taxon>Ecdysozoa</taxon>
        <taxon>Arthropoda</taxon>
        <taxon>Hexapoda</taxon>
        <taxon>Insecta</taxon>
        <taxon>Pterygota</taxon>
        <taxon>Neoptera</taxon>
        <taxon>Endopterygota</taxon>
        <taxon>Coleoptera</taxon>
        <taxon>Polyphaga</taxon>
        <taxon>Elateriformia</taxon>
        <taxon>Elateroidea</taxon>
        <taxon>Elateridae</taxon>
        <taxon>Agrypninae</taxon>
        <taxon>Pyrophorini</taxon>
        <taxon>Ignelater</taxon>
    </lineage>
</organism>
<dbReference type="PANTHER" id="PTHR12170:SF3">
    <property type="entry name" value="GH10162P"/>
    <property type="match status" value="1"/>
</dbReference>
<feature type="zinc finger region" description="RING-Gid-type" evidence="6">
    <location>
        <begin position="351"/>
        <end position="392"/>
    </location>
</feature>
<proteinExistence type="predicted"/>
<dbReference type="Proteomes" id="UP000801492">
    <property type="component" value="Unassembled WGS sequence"/>
</dbReference>
<dbReference type="SMART" id="SM00667">
    <property type="entry name" value="LisH"/>
    <property type="match status" value="1"/>
</dbReference>
<comment type="subcellular location">
    <subcellularLocation>
        <location evidence="1">Cytoplasm</location>
    </subcellularLocation>
</comment>
<dbReference type="PROSITE" id="PS50896">
    <property type="entry name" value="LISH"/>
    <property type="match status" value="1"/>
</dbReference>
<evidence type="ECO:0000259" key="8">
    <source>
        <dbReference type="PROSITE" id="PS51867"/>
    </source>
</evidence>
<dbReference type="InterPro" id="IPR027370">
    <property type="entry name" value="Znf-RING_euk"/>
</dbReference>
<evidence type="ECO:0000256" key="5">
    <source>
        <dbReference type="ARBA" id="ARBA00022833"/>
    </source>
</evidence>
<reference evidence="9" key="1">
    <citation type="submission" date="2019-08" db="EMBL/GenBank/DDBJ databases">
        <title>The genome of the North American firefly Photinus pyralis.</title>
        <authorList>
            <consortium name="Photinus pyralis genome working group"/>
            <person name="Fallon T.R."/>
            <person name="Sander Lower S.E."/>
            <person name="Weng J.-K."/>
        </authorList>
    </citation>
    <scope>NUCLEOTIDE SEQUENCE</scope>
    <source>
        <strain evidence="9">TRF0915ILg1</strain>
        <tissue evidence="9">Whole body</tissue>
    </source>
</reference>
<dbReference type="GO" id="GO:0005737">
    <property type="term" value="C:cytoplasm"/>
    <property type="evidence" value="ECO:0007669"/>
    <property type="project" value="UniProtKB-SubCell"/>
</dbReference>
<name>A0A8K0D0P7_IGNLU</name>
<dbReference type="FunFam" id="3.30.40.10:FF:000143">
    <property type="entry name" value="Regulator of gluconeogenesis Rmd5"/>
    <property type="match status" value="1"/>
</dbReference>
<comment type="caution">
    <text evidence="9">The sequence shown here is derived from an EMBL/GenBank/DDBJ whole genome shotgun (WGS) entry which is preliminary data.</text>
</comment>
<accession>A0A8K0D0P7</accession>
<dbReference type="PROSITE" id="PS50897">
    <property type="entry name" value="CTLH"/>
    <property type="match status" value="1"/>
</dbReference>
<evidence type="ECO:0000313" key="9">
    <source>
        <dbReference type="EMBL" id="KAF2894857.1"/>
    </source>
</evidence>
<dbReference type="InterPro" id="IPR045098">
    <property type="entry name" value="Fyv10_fam"/>
</dbReference>
<keyword evidence="5" id="KW-0862">Zinc</keyword>